<evidence type="ECO:0000313" key="1">
    <source>
        <dbReference type="EMBL" id="NVY95868.1"/>
    </source>
</evidence>
<organism evidence="1 2">
    <name type="scientific">Bombilactobacillus apium</name>
    <dbReference type="NCBI Taxonomy" id="2675299"/>
    <lineage>
        <taxon>Bacteria</taxon>
        <taxon>Bacillati</taxon>
        <taxon>Bacillota</taxon>
        <taxon>Bacilli</taxon>
        <taxon>Lactobacillales</taxon>
        <taxon>Lactobacillaceae</taxon>
        <taxon>Bombilactobacillus</taxon>
    </lineage>
</organism>
<comment type="caution">
    <text evidence="1">The sequence shown here is derived from an EMBL/GenBank/DDBJ whole genome shotgun (WGS) entry which is preliminary data.</text>
</comment>
<dbReference type="Proteomes" id="UP000563523">
    <property type="component" value="Unassembled WGS sequence"/>
</dbReference>
<accession>A0A850RAM4</accession>
<evidence type="ECO:0000313" key="2">
    <source>
        <dbReference type="Proteomes" id="UP000563523"/>
    </source>
</evidence>
<gene>
    <name evidence="1" type="ORF">HU830_01420</name>
</gene>
<sequence>MKNILERQMRKYEHQGGIFSNKILERDHLVQLLTRILQILSSQAEIDEVSENLIFALQQTRHGLRHPPSLKGTGPLYQGQKEPELLEDTFYALVFQQLLQPYRLDSTASFEISNLSFEGQKFRQRLVSYAFRE</sequence>
<dbReference type="AlphaFoldDB" id="A0A850RAM4"/>
<dbReference type="RefSeq" id="WP_176942032.1">
    <property type="nucleotide sequence ID" value="NZ_JABZEC010000001.1"/>
</dbReference>
<keyword evidence="2" id="KW-1185">Reference proteome</keyword>
<protein>
    <submittedName>
        <fullName evidence="1">Uncharacterized protein</fullName>
    </submittedName>
</protein>
<dbReference type="EMBL" id="JABZEC010000001">
    <property type="protein sequence ID" value="NVY95868.1"/>
    <property type="molecule type" value="Genomic_DNA"/>
</dbReference>
<proteinExistence type="predicted"/>
<name>A0A850RAM4_9LACO</name>
<reference evidence="1 2" key="1">
    <citation type="submission" date="2020-06" db="EMBL/GenBank/DDBJ databases">
        <authorList>
            <person name="Kang J."/>
        </authorList>
    </citation>
    <scope>NUCLEOTIDE SEQUENCE [LARGE SCALE GENOMIC DNA]</scope>
    <source>
        <strain evidence="1 2">DCY120</strain>
    </source>
</reference>